<dbReference type="Proteomes" id="UP000284006">
    <property type="component" value="Unassembled WGS sequence"/>
</dbReference>
<dbReference type="PANTHER" id="PTHR42110:SF1">
    <property type="entry name" value="L-ASPARAGINASE, PUTATIVE (AFU_ORTHOLOGUE AFUA_3G11890)-RELATED"/>
    <property type="match status" value="1"/>
</dbReference>
<comment type="caution">
    <text evidence="1">The sequence shown here is derived from an EMBL/GenBank/DDBJ whole genome shotgun (WGS) entry which is preliminary data.</text>
</comment>
<dbReference type="RefSeq" id="WP_119809870.1">
    <property type="nucleotide sequence ID" value="NZ_QYUP01000061.1"/>
</dbReference>
<keyword evidence="2" id="KW-1185">Reference proteome</keyword>
<dbReference type="Pfam" id="PF06089">
    <property type="entry name" value="Asparaginase_II"/>
    <property type="match status" value="1"/>
</dbReference>
<dbReference type="PANTHER" id="PTHR42110">
    <property type="entry name" value="L-ASPARAGINASE, PUTATIVE (AFU_ORTHOLOGUE AFUA_3G11890)-RELATED"/>
    <property type="match status" value="1"/>
</dbReference>
<evidence type="ECO:0000313" key="2">
    <source>
        <dbReference type="Proteomes" id="UP000284006"/>
    </source>
</evidence>
<dbReference type="AlphaFoldDB" id="A0A418Y5V0"/>
<gene>
    <name evidence="1" type="ORF">D3872_05680</name>
</gene>
<name>A0A418Y5V0_9BURK</name>
<sequence>MQAVPLVETTRGYPATGNVVENIHLGSVAVVDLHGKLLWSAGDPHYMTFTRSALKPFQALPFMLADGPARFGLTRPELALLCASHSGEDKHLRAVESILGKIGMDESDLECGCAVPLYYEAVGMGAPQDRTWTQLHHNCSGKHSGFLAWCRMHGEPTDNYISPVHPLQQAIRTALEAETGLSGMPSGMDGCSAPNYALPLSQLAHLYARLAQGGRDPRLGSVMGDLFDAMTMHPDLVSGEARCDLHYMEAGAGDWVSKVGADAVQTIGIRSAGIGIAIKILDGTGRALHTATWSVLEQLGLLDARRAAMLEQYRRPALKNVRGSVVGDIRAAFRLHPHA</sequence>
<dbReference type="EMBL" id="QYUP01000061">
    <property type="protein sequence ID" value="RJG22242.1"/>
    <property type="molecule type" value="Genomic_DNA"/>
</dbReference>
<reference evidence="1 2" key="1">
    <citation type="submission" date="2018-09" db="EMBL/GenBank/DDBJ databases">
        <authorList>
            <person name="Zhu H."/>
        </authorList>
    </citation>
    <scope>NUCLEOTIDE SEQUENCE [LARGE SCALE GENOMIC DNA]</scope>
    <source>
        <strain evidence="1 2">K1S02-61</strain>
    </source>
</reference>
<dbReference type="OrthoDB" id="9780674at2"/>
<organism evidence="1 2">
    <name type="scientific">Massilia cavernae</name>
    <dbReference type="NCBI Taxonomy" id="2320864"/>
    <lineage>
        <taxon>Bacteria</taxon>
        <taxon>Pseudomonadati</taxon>
        <taxon>Pseudomonadota</taxon>
        <taxon>Betaproteobacteria</taxon>
        <taxon>Burkholderiales</taxon>
        <taxon>Oxalobacteraceae</taxon>
        <taxon>Telluria group</taxon>
        <taxon>Massilia</taxon>
    </lineage>
</organism>
<protein>
    <submittedName>
        <fullName evidence="1">Asparaginase</fullName>
    </submittedName>
</protein>
<accession>A0A418Y5V0</accession>
<proteinExistence type="predicted"/>
<dbReference type="InterPro" id="IPR010349">
    <property type="entry name" value="Asparaginase_II"/>
</dbReference>
<evidence type="ECO:0000313" key="1">
    <source>
        <dbReference type="EMBL" id="RJG22242.1"/>
    </source>
</evidence>